<feature type="transmembrane region" description="Helical" evidence="1">
    <location>
        <begin position="377"/>
        <end position="395"/>
    </location>
</feature>
<proteinExistence type="predicted"/>
<evidence type="ECO:0000256" key="1">
    <source>
        <dbReference type="SAM" id="Phobius"/>
    </source>
</evidence>
<dbReference type="OrthoDB" id="7069241at2"/>
<protein>
    <submittedName>
        <fullName evidence="2">Uncharacterized protein</fullName>
    </submittedName>
</protein>
<keyword evidence="1" id="KW-1133">Transmembrane helix</keyword>
<dbReference type="HOGENOM" id="CLU_673730_0_0_6"/>
<keyword evidence="1" id="KW-0472">Membrane</keyword>
<organism evidence="2">
    <name type="scientific">Marinomonas sp. (strain MWYL1)</name>
    <dbReference type="NCBI Taxonomy" id="400668"/>
    <lineage>
        <taxon>Bacteria</taxon>
        <taxon>Pseudomonadati</taxon>
        <taxon>Pseudomonadota</taxon>
        <taxon>Gammaproteobacteria</taxon>
        <taxon>Oceanospirillales</taxon>
        <taxon>Oceanospirillaceae</taxon>
        <taxon>Marinomonas</taxon>
    </lineage>
</organism>
<name>A6VSV3_MARMS</name>
<dbReference type="eggNOG" id="ENOG50308S8">
    <property type="taxonomic scope" value="Bacteria"/>
</dbReference>
<feature type="transmembrane region" description="Helical" evidence="1">
    <location>
        <begin position="310"/>
        <end position="332"/>
    </location>
</feature>
<sequence>MKPEKHILKYYSDIFKTLSDRHLSDGDHVGWMKLDSDNIKIIKVLSDSGLAKGVFSYSIDGVEQVGSLIPLENISDKHFNEKYLFKIKLVSVNIKTSAPIFKNWDELLEYPEYIKKPLDMVFFTDSAQFLSKGCGDLKFKNYQNTHKLYDLIKRLIDDSEGNENTIYYQRPLSFKFILQEEDLNNYIDVEAIEKLYDKDVHKEAMNHLICAQIVSRLKDIECSRRFGYLVQTYNLLVADVLIDYNSYAESYTFDKIRKEYLEKRTEYISGVHEIFDNISLKLLSLPAGLWFATSQISMDPLNTMDNPKNLVVLLTVAMLAILLIANISGQFANIRAIKFEYTDIFTSLSDQFKEEKDNIDKVKNKIDCAAFWVKCKLWLSIFIALALVGLTLWLFKEAGSITYAHKLILDIIDIIPCFK</sequence>
<dbReference type="KEGG" id="mmw:Mmwyl1_0598"/>
<gene>
    <name evidence="2" type="ordered locus">Mmwyl1_0598</name>
</gene>
<evidence type="ECO:0000313" key="2">
    <source>
        <dbReference type="EMBL" id="ABR69532.1"/>
    </source>
</evidence>
<accession>A6VSV3</accession>
<reference evidence="2" key="1">
    <citation type="submission" date="2007-06" db="EMBL/GenBank/DDBJ databases">
        <title>Complete sequence of Marinomonas sp. MWYL1.</title>
        <authorList>
            <consortium name="US DOE Joint Genome Institute"/>
            <person name="Copeland A."/>
            <person name="Lucas S."/>
            <person name="Lapidus A."/>
            <person name="Barry K."/>
            <person name="Glavina del Rio T."/>
            <person name="Dalin E."/>
            <person name="Tice H."/>
            <person name="Pitluck S."/>
            <person name="Kiss H."/>
            <person name="Brettin T."/>
            <person name="Bruce D."/>
            <person name="Detter J.C."/>
            <person name="Han C."/>
            <person name="Schmutz J."/>
            <person name="Larimer F."/>
            <person name="Land M."/>
            <person name="Hauser L."/>
            <person name="Kyrpides N."/>
            <person name="Kim E."/>
            <person name="Johnston A.W.B."/>
            <person name="Todd J.D."/>
            <person name="Rogers R."/>
            <person name="Wexler M."/>
            <person name="Bond P.L."/>
            <person name="Li Y."/>
            <person name="Richardson P."/>
        </authorList>
    </citation>
    <scope>NUCLEOTIDE SEQUENCE [LARGE SCALE GENOMIC DNA]</scope>
    <source>
        <strain evidence="2">MWYL1</strain>
    </source>
</reference>
<dbReference type="EMBL" id="CP000749">
    <property type="protein sequence ID" value="ABR69532.1"/>
    <property type="molecule type" value="Genomic_DNA"/>
</dbReference>
<dbReference type="AlphaFoldDB" id="A6VSV3"/>
<keyword evidence="1" id="KW-0812">Transmembrane</keyword>